<dbReference type="AlphaFoldDB" id="A0A482XJN1"/>
<proteinExistence type="predicted"/>
<evidence type="ECO:0000313" key="3">
    <source>
        <dbReference type="EMBL" id="RZF46285.1"/>
    </source>
</evidence>
<evidence type="ECO:0000313" key="4">
    <source>
        <dbReference type="Proteomes" id="UP000291343"/>
    </source>
</evidence>
<evidence type="ECO:0000256" key="1">
    <source>
        <dbReference type="SAM" id="MobiDB-lite"/>
    </source>
</evidence>
<feature type="compositionally biased region" description="Basic and acidic residues" evidence="1">
    <location>
        <begin position="84"/>
        <end position="110"/>
    </location>
</feature>
<organism evidence="3 4">
    <name type="scientific">Laodelphax striatellus</name>
    <name type="common">Small brown planthopper</name>
    <name type="synonym">Delphax striatella</name>
    <dbReference type="NCBI Taxonomy" id="195883"/>
    <lineage>
        <taxon>Eukaryota</taxon>
        <taxon>Metazoa</taxon>
        <taxon>Ecdysozoa</taxon>
        <taxon>Arthropoda</taxon>
        <taxon>Hexapoda</taxon>
        <taxon>Insecta</taxon>
        <taxon>Pterygota</taxon>
        <taxon>Neoptera</taxon>
        <taxon>Paraneoptera</taxon>
        <taxon>Hemiptera</taxon>
        <taxon>Auchenorrhyncha</taxon>
        <taxon>Fulgoroidea</taxon>
        <taxon>Delphacidae</taxon>
        <taxon>Criomorphinae</taxon>
        <taxon>Laodelphax</taxon>
    </lineage>
</organism>
<reference evidence="3 4" key="1">
    <citation type="journal article" date="2017" name="Gigascience">
        <title>Genome sequence of the small brown planthopper, Laodelphax striatellus.</title>
        <authorList>
            <person name="Zhu J."/>
            <person name="Jiang F."/>
            <person name="Wang X."/>
            <person name="Yang P."/>
            <person name="Bao Y."/>
            <person name="Zhao W."/>
            <person name="Wang W."/>
            <person name="Lu H."/>
            <person name="Wang Q."/>
            <person name="Cui N."/>
            <person name="Li J."/>
            <person name="Chen X."/>
            <person name="Luo L."/>
            <person name="Yu J."/>
            <person name="Kang L."/>
            <person name="Cui F."/>
        </authorList>
    </citation>
    <scope>NUCLEOTIDE SEQUENCE [LARGE SCALE GENOMIC DNA]</scope>
    <source>
        <strain evidence="3">Lst14</strain>
    </source>
</reference>
<keyword evidence="4" id="KW-1185">Reference proteome</keyword>
<dbReference type="InParanoid" id="A0A482XJN1"/>
<gene>
    <name evidence="3" type="ORF">LSTR_LSTR011996</name>
</gene>
<evidence type="ECO:0000259" key="2">
    <source>
        <dbReference type="Pfam" id="PF05225"/>
    </source>
</evidence>
<dbReference type="GO" id="GO:0003677">
    <property type="term" value="F:DNA binding"/>
    <property type="evidence" value="ECO:0007669"/>
    <property type="project" value="InterPro"/>
</dbReference>
<dbReference type="InterPro" id="IPR007889">
    <property type="entry name" value="HTH_Psq"/>
</dbReference>
<feature type="region of interest" description="Disordered" evidence="1">
    <location>
        <begin position="69"/>
        <end position="110"/>
    </location>
</feature>
<dbReference type="Proteomes" id="UP000291343">
    <property type="component" value="Unassembled WGS sequence"/>
</dbReference>
<comment type="caution">
    <text evidence="3">The sequence shown here is derived from an EMBL/GenBank/DDBJ whole genome shotgun (WGS) entry which is preliminary data.</text>
</comment>
<sequence length="220" mass="25588">MNKVSFTDNFAHIYAVSPVPRRKPEKNQLVMCNFNKFNVDKFFDNLEDVRRRFGPFPPERIWNQDETGVTTVQNPPNIVAPKGTKQDIMPRSKEGKRRNPVDPESMEKAVRAVTAPPEKRISIREACKVFNVKFTTLVCNLQSFKTSGSTKYVYEMKCDVKKVFTEEEELKLVHYIKTVARMNYCLTKKQVHELPYKFAVAKQKKFPQHGLKVKQQEKNG</sequence>
<dbReference type="Pfam" id="PF05225">
    <property type="entry name" value="HTH_psq"/>
    <property type="match status" value="1"/>
</dbReference>
<accession>A0A482XJN1</accession>
<dbReference type="OrthoDB" id="6606575at2759"/>
<feature type="domain" description="HTH psq-type" evidence="2">
    <location>
        <begin position="102"/>
        <end position="138"/>
    </location>
</feature>
<protein>
    <recommendedName>
        <fullName evidence="2">HTH psq-type domain-containing protein</fullName>
    </recommendedName>
</protein>
<name>A0A482XJN1_LAOST</name>
<dbReference type="EMBL" id="QKKF02006562">
    <property type="protein sequence ID" value="RZF46285.1"/>
    <property type="molecule type" value="Genomic_DNA"/>
</dbReference>